<evidence type="ECO:0008006" key="4">
    <source>
        <dbReference type="Google" id="ProtNLM"/>
    </source>
</evidence>
<dbReference type="Proteomes" id="UP000683360">
    <property type="component" value="Unassembled WGS sequence"/>
</dbReference>
<keyword evidence="1" id="KW-1133">Transmembrane helix</keyword>
<dbReference type="EMBL" id="CAJPWZ010002881">
    <property type="protein sequence ID" value="CAG2246718.1"/>
    <property type="molecule type" value="Genomic_DNA"/>
</dbReference>
<keyword evidence="1" id="KW-0472">Membrane</keyword>
<evidence type="ECO:0000256" key="1">
    <source>
        <dbReference type="SAM" id="Phobius"/>
    </source>
</evidence>
<proteinExistence type="predicted"/>
<reference evidence="2" key="1">
    <citation type="submission" date="2021-03" db="EMBL/GenBank/DDBJ databases">
        <authorList>
            <person name="Bekaert M."/>
        </authorList>
    </citation>
    <scope>NUCLEOTIDE SEQUENCE</scope>
</reference>
<feature type="transmembrane region" description="Helical" evidence="1">
    <location>
        <begin position="169"/>
        <end position="193"/>
    </location>
</feature>
<keyword evidence="1" id="KW-0812">Transmembrane</keyword>
<evidence type="ECO:0000313" key="3">
    <source>
        <dbReference type="Proteomes" id="UP000683360"/>
    </source>
</evidence>
<accession>A0A8S3UM29</accession>
<dbReference type="AlphaFoldDB" id="A0A8S3UM29"/>
<keyword evidence="3" id="KW-1185">Reference proteome</keyword>
<protein>
    <recommendedName>
        <fullName evidence="4">EGF-like domain-containing protein</fullName>
    </recommendedName>
</protein>
<comment type="caution">
    <text evidence="2">The sequence shown here is derived from an EMBL/GenBank/DDBJ whole genome shotgun (WGS) entry which is preliminary data.</text>
</comment>
<organism evidence="2 3">
    <name type="scientific">Mytilus edulis</name>
    <name type="common">Blue mussel</name>
    <dbReference type="NCBI Taxonomy" id="6550"/>
    <lineage>
        <taxon>Eukaryota</taxon>
        <taxon>Metazoa</taxon>
        <taxon>Spiralia</taxon>
        <taxon>Lophotrochozoa</taxon>
        <taxon>Mollusca</taxon>
        <taxon>Bivalvia</taxon>
        <taxon>Autobranchia</taxon>
        <taxon>Pteriomorphia</taxon>
        <taxon>Mytilida</taxon>
        <taxon>Mytiloidea</taxon>
        <taxon>Mytilidae</taxon>
        <taxon>Mytilinae</taxon>
        <taxon>Mytilus</taxon>
    </lineage>
</organism>
<gene>
    <name evidence="2" type="ORF">MEDL_58701</name>
</gene>
<dbReference type="OrthoDB" id="6151290at2759"/>
<name>A0A8S3UM29_MYTED</name>
<sequence>MIDLLEPCFLTSNDYNLRRDSQNYTIPRCRTVSYYKSFIPSVVKLWNELDTNAKNALSINQFKSVLDKIYKPEIPPKYFCSVNDSPKCSSNEDFTGSNCPCNYSGKLCNASACGDYCFNDGQCTKCNKDSSTGRYKCSACSCTNGFGGERCETHASAHSQAQSSDKKQMITIVVPVVIGVVLILVIILIVIIYRRRRDQFKHHRMHNSNMENNNPIYIARQPGDGEIEGQGSEIEQLDIEGEDHINSIQVLLPKIVTAKRL</sequence>
<evidence type="ECO:0000313" key="2">
    <source>
        <dbReference type="EMBL" id="CAG2246718.1"/>
    </source>
</evidence>